<protein>
    <recommendedName>
        <fullName evidence="4">Metal-dependent hydrolase</fullName>
    </recommendedName>
</protein>
<keyword evidence="1" id="KW-0812">Transmembrane</keyword>
<gene>
    <name evidence="2" type="ORF">DWU98_04600</name>
</gene>
<name>A0A370X5Z5_9GAMM</name>
<evidence type="ECO:0000313" key="2">
    <source>
        <dbReference type="EMBL" id="RDS83615.1"/>
    </source>
</evidence>
<organism evidence="2 3">
    <name type="scientific">Dyella monticola</name>
    <dbReference type="NCBI Taxonomy" id="1927958"/>
    <lineage>
        <taxon>Bacteria</taxon>
        <taxon>Pseudomonadati</taxon>
        <taxon>Pseudomonadota</taxon>
        <taxon>Gammaproteobacteria</taxon>
        <taxon>Lysobacterales</taxon>
        <taxon>Rhodanobacteraceae</taxon>
        <taxon>Dyella</taxon>
    </lineage>
</organism>
<evidence type="ECO:0008006" key="4">
    <source>
        <dbReference type="Google" id="ProtNLM"/>
    </source>
</evidence>
<reference evidence="2 3" key="1">
    <citation type="submission" date="2018-07" db="EMBL/GenBank/DDBJ databases">
        <title>Dyella monticola sp. nov. and Dyella psychrodurans sp. nov. isolated from monsoon evergreen broad-leaved forest soil of Dinghu Mountain, China.</title>
        <authorList>
            <person name="Gao Z."/>
            <person name="Qiu L."/>
        </authorList>
    </citation>
    <scope>NUCLEOTIDE SEQUENCE [LARGE SCALE GENOMIC DNA]</scope>
    <source>
        <strain evidence="2 3">4G-K06</strain>
    </source>
</reference>
<feature type="transmembrane region" description="Helical" evidence="1">
    <location>
        <begin position="114"/>
        <end position="133"/>
    </location>
</feature>
<dbReference type="Proteomes" id="UP000254258">
    <property type="component" value="Unassembled WGS sequence"/>
</dbReference>
<feature type="transmembrane region" description="Helical" evidence="1">
    <location>
        <begin position="145"/>
        <end position="163"/>
    </location>
</feature>
<comment type="caution">
    <text evidence="2">The sequence shown here is derived from an EMBL/GenBank/DDBJ whole genome shotgun (WGS) entry which is preliminary data.</text>
</comment>
<dbReference type="EMBL" id="QRBE01000002">
    <property type="protein sequence ID" value="RDS83615.1"/>
    <property type="molecule type" value="Genomic_DNA"/>
</dbReference>
<evidence type="ECO:0000256" key="1">
    <source>
        <dbReference type="SAM" id="Phobius"/>
    </source>
</evidence>
<proteinExistence type="predicted"/>
<feature type="transmembrane region" description="Helical" evidence="1">
    <location>
        <begin position="76"/>
        <end position="94"/>
    </location>
</feature>
<keyword evidence="1" id="KW-1133">Transmembrane helix</keyword>
<keyword evidence="3" id="KW-1185">Reference proteome</keyword>
<feature type="transmembrane region" description="Helical" evidence="1">
    <location>
        <begin position="51"/>
        <end position="71"/>
    </location>
</feature>
<dbReference type="AlphaFoldDB" id="A0A370X5Z5"/>
<keyword evidence="1" id="KW-0472">Membrane</keyword>
<evidence type="ECO:0000313" key="3">
    <source>
        <dbReference type="Proteomes" id="UP000254258"/>
    </source>
</evidence>
<sequence length="167" mass="17773">MYMGHYAIALGARRRLQALPMAWLLFASIEPDLHDVLGSLVPALSIGPDTHTLLGVCAAAIVVATITSLIFRRIDLALGAGMLVLSHVAADYLTSRLPLWRHGPVVGLHLYATHWVDFLLEAGTIAIGLALYASSPDLRRPARGGVAVIAIVMLACQAVWNFGLDGG</sequence>
<accession>A0A370X5Z5</accession>